<dbReference type="VEuPathDB" id="VectorBase:HLOH_042721"/>
<dbReference type="Proteomes" id="UP000821853">
    <property type="component" value="Chromosome 1"/>
</dbReference>
<evidence type="ECO:0000313" key="2">
    <source>
        <dbReference type="EMBL" id="KAH9362150.1"/>
    </source>
</evidence>
<feature type="region of interest" description="Disordered" evidence="1">
    <location>
        <begin position="100"/>
        <end position="129"/>
    </location>
</feature>
<dbReference type="OrthoDB" id="6510830at2759"/>
<organism evidence="2 3">
    <name type="scientific">Haemaphysalis longicornis</name>
    <name type="common">Bush tick</name>
    <dbReference type="NCBI Taxonomy" id="44386"/>
    <lineage>
        <taxon>Eukaryota</taxon>
        <taxon>Metazoa</taxon>
        <taxon>Ecdysozoa</taxon>
        <taxon>Arthropoda</taxon>
        <taxon>Chelicerata</taxon>
        <taxon>Arachnida</taxon>
        <taxon>Acari</taxon>
        <taxon>Parasitiformes</taxon>
        <taxon>Ixodida</taxon>
        <taxon>Ixodoidea</taxon>
        <taxon>Ixodidae</taxon>
        <taxon>Haemaphysalinae</taxon>
        <taxon>Haemaphysalis</taxon>
    </lineage>
</organism>
<comment type="caution">
    <text evidence="2">The sequence shown here is derived from an EMBL/GenBank/DDBJ whole genome shotgun (WGS) entry which is preliminary data.</text>
</comment>
<accession>A0A9J6F7L4</accession>
<feature type="region of interest" description="Disordered" evidence="1">
    <location>
        <begin position="15"/>
        <end position="52"/>
    </location>
</feature>
<name>A0A9J6F7L4_HAELO</name>
<reference evidence="2 3" key="1">
    <citation type="journal article" date="2020" name="Cell">
        <title>Large-Scale Comparative Analyses of Tick Genomes Elucidate Their Genetic Diversity and Vector Capacities.</title>
        <authorList>
            <consortium name="Tick Genome and Microbiome Consortium (TIGMIC)"/>
            <person name="Jia N."/>
            <person name="Wang J."/>
            <person name="Shi W."/>
            <person name="Du L."/>
            <person name="Sun Y."/>
            <person name="Zhan W."/>
            <person name="Jiang J.F."/>
            <person name="Wang Q."/>
            <person name="Zhang B."/>
            <person name="Ji P."/>
            <person name="Bell-Sakyi L."/>
            <person name="Cui X.M."/>
            <person name="Yuan T.T."/>
            <person name="Jiang B.G."/>
            <person name="Yang W.F."/>
            <person name="Lam T.T."/>
            <person name="Chang Q.C."/>
            <person name="Ding S.J."/>
            <person name="Wang X.J."/>
            <person name="Zhu J.G."/>
            <person name="Ruan X.D."/>
            <person name="Zhao L."/>
            <person name="Wei J.T."/>
            <person name="Ye R.Z."/>
            <person name="Que T.C."/>
            <person name="Du C.H."/>
            <person name="Zhou Y.H."/>
            <person name="Cheng J.X."/>
            <person name="Dai P.F."/>
            <person name="Guo W.B."/>
            <person name="Han X.H."/>
            <person name="Huang E.J."/>
            <person name="Li L.F."/>
            <person name="Wei W."/>
            <person name="Gao Y.C."/>
            <person name="Liu J.Z."/>
            <person name="Shao H.Z."/>
            <person name="Wang X."/>
            <person name="Wang C.C."/>
            <person name="Yang T.C."/>
            <person name="Huo Q.B."/>
            <person name="Li W."/>
            <person name="Chen H.Y."/>
            <person name="Chen S.E."/>
            <person name="Zhou L.G."/>
            <person name="Ni X.B."/>
            <person name="Tian J.H."/>
            <person name="Sheng Y."/>
            <person name="Liu T."/>
            <person name="Pan Y.S."/>
            <person name="Xia L.Y."/>
            <person name="Li J."/>
            <person name="Zhao F."/>
            <person name="Cao W.C."/>
        </authorList>
    </citation>
    <scope>NUCLEOTIDE SEQUENCE [LARGE SCALE GENOMIC DNA]</scope>
    <source>
        <strain evidence="2">HaeL-2018</strain>
    </source>
</reference>
<gene>
    <name evidence="2" type="ORF">HPB48_002128</name>
</gene>
<evidence type="ECO:0000256" key="1">
    <source>
        <dbReference type="SAM" id="MobiDB-lite"/>
    </source>
</evidence>
<keyword evidence="3" id="KW-1185">Reference proteome</keyword>
<proteinExistence type="predicted"/>
<protein>
    <submittedName>
        <fullName evidence="2">Uncharacterized protein</fullName>
    </submittedName>
</protein>
<dbReference type="AlphaFoldDB" id="A0A9J6F7L4"/>
<sequence length="232" mass="24351">MELDVKHGSSRLIALSPARGQPAAGARKLARGPAGVRTRRRDARASSAGWAAHITASNQGPIRRRVPAATMNGHLPVALEAAAAGQDSSLPRAGRVPPRLLSGGGGGRACGTSSAPGGQRAPAGLDSRRGVCPQGTFNRTRVLDGSLGDTSCLSSSVRLSKRIGQPELPRARTIRHRVSVLISGIESFLSATLTLRTPLPKDRDHAQDMTHREVMIRLLDANRGAHLAVTQT</sequence>
<dbReference type="EMBL" id="JABSTR010000001">
    <property type="protein sequence ID" value="KAH9362150.1"/>
    <property type="molecule type" value="Genomic_DNA"/>
</dbReference>
<evidence type="ECO:0000313" key="3">
    <source>
        <dbReference type="Proteomes" id="UP000821853"/>
    </source>
</evidence>